<feature type="chain" id="PRO_5023924280" evidence="2">
    <location>
        <begin position="26"/>
        <end position="254"/>
    </location>
</feature>
<dbReference type="PANTHER" id="PTHR11102:SF147">
    <property type="entry name" value="SEL1L ADAPTOR SUBUNIT OF ERAD E3 UBIQUITIN LIGASE"/>
    <property type="match status" value="1"/>
</dbReference>
<dbReference type="EMBL" id="QNGE01003899">
    <property type="protein sequence ID" value="KAA3673469.1"/>
    <property type="molecule type" value="Genomic_DNA"/>
</dbReference>
<dbReference type="AlphaFoldDB" id="A0A5J4NE04"/>
<dbReference type="Proteomes" id="UP000324629">
    <property type="component" value="Unassembled WGS sequence"/>
</dbReference>
<dbReference type="InterPro" id="IPR011990">
    <property type="entry name" value="TPR-like_helical_dom_sf"/>
</dbReference>
<accession>A0A5J4NE04</accession>
<comment type="caution">
    <text evidence="3">The sequence shown here is derived from an EMBL/GenBank/DDBJ whole genome shotgun (WGS) entry which is preliminary data.</text>
</comment>
<reference evidence="3 4" key="1">
    <citation type="journal article" date="2019" name="Gigascience">
        <title>Whole-genome sequence of the oriental lung fluke Paragonimus westermani.</title>
        <authorList>
            <person name="Oey H."/>
            <person name="Zakrzewski M."/>
            <person name="Narain K."/>
            <person name="Devi K.R."/>
            <person name="Agatsuma T."/>
            <person name="Nawaratna S."/>
            <person name="Gobert G.N."/>
            <person name="Jones M.K."/>
            <person name="Ragan M.A."/>
            <person name="McManus D.P."/>
            <person name="Krause L."/>
        </authorList>
    </citation>
    <scope>NUCLEOTIDE SEQUENCE [LARGE SCALE GENOMIC DNA]</scope>
    <source>
        <strain evidence="3 4">IND2009</strain>
    </source>
</reference>
<feature type="region of interest" description="Disordered" evidence="1">
    <location>
        <begin position="29"/>
        <end position="120"/>
    </location>
</feature>
<keyword evidence="2" id="KW-0732">Signal</keyword>
<dbReference type="Gene3D" id="1.25.40.10">
    <property type="entry name" value="Tetratricopeptide repeat domain"/>
    <property type="match status" value="1"/>
</dbReference>
<protein>
    <submittedName>
        <fullName evidence="3">Uncharacterized protein</fullName>
    </submittedName>
</protein>
<gene>
    <name evidence="3" type="ORF">DEA37_0000471</name>
</gene>
<sequence length="254" mass="27736">MADSVTRTLFISLSLFCLLVFSISGFDVDSKEQNGENSDSETSTHDASEYDDVADAPSEFADHQQGAHDADSISSLPPPVKTESHWKDSLSMPWLSSNEDSSGTQGSSSTKTTEEPSVDSEAQRLYLEGMKMLEEADSQMNVRRIAFQLLYEASERGHLQAREWVALGTLLGWGFYQSLPRAHTEFSQLALEGNPRGQFGLGLMYATGLLVNASVPHSLVYFTFSALGGDDLAEMAMVCIHMCVGVSRSPLMTT</sequence>
<feature type="compositionally biased region" description="Basic and acidic residues" evidence="1">
    <location>
        <begin position="60"/>
        <end position="71"/>
    </location>
</feature>
<dbReference type="SUPFAM" id="SSF81901">
    <property type="entry name" value="HCP-like"/>
    <property type="match status" value="1"/>
</dbReference>
<feature type="signal peptide" evidence="2">
    <location>
        <begin position="1"/>
        <end position="25"/>
    </location>
</feature>
<dbReference type="PANTHER" id="PTHR11102">
    <property type="entry name" value="SEL-1-LIKE PROTEIN"/>
    <property type="match status" value="1"/>
</dbReference>
<feature type="compositionally biased region" description="Low complexity" evidence="1">
    <location>
        <begin position="96"/>
        <end position="111"/>
    </location>
</feature>
<organism evidence="3 4">
    <name type="scientific">Paragonimus westermani</name>
    <dbReference type="NCBI Taxonomy" id="34504"/>
    <lineage>
        <taxon>Eukaryota</taxon>
        <taxon>Metazoa</taxon>
        <taxon>Spiralia</taxon>
        <taxon>Lophotrochozoa</taxon>
        <taxon>Platyhelminthes</taxon>
        <taxon>Trematoda</taxon>
        <taxon>Digenea</taxon>
        <taxon>Plagiorchiida</taxon>
        <taxon>Troglotremata</taxon>
        <taxon>Troglotrematidae</taxon>
        <taxon>Paragonimus</taxon>
    </lineage>
</organism>
<name>A0A5J4NE04_9TREM</name>
<proteinExistence type="predicted"/>
<evidence type="ECO:0000256" key="2">
    <source>
        <dbReference type="SAM" id="SignalP"/>
    </source>
</evidence>
<dbReference type="InterPro" id="IPR050767">
    <property type="entry name" value="Sel1_AlgK"/>
</dbReference>
<evidence type="ECO:0000313" key="3">
    <source>
        <dbReference type="EMBL" id="KAA3673469.1"/>
    </source>
</evidence>
<evidence type="ECO:0000313" key="4">
    <source>
        <dbReference type="Proteomes" id="UP000324629"/>
    </source>
</evidence>
<dbReference type="GO" id="GO:0036503">
    <property type="term" value="P:ERAD pathway"/>
    <property type="evidence" value="ECO:0007669"/>
    <property type="project" value="TreeGrafter"/>
</dbReference>
<evidence type="ECO:0000256" key="1">
    <source>
        <dbReference type="SAM" id="MobiDB-lite"/>
    </source>
</evidence>
<dbReference type="GO" id="GO:0005789">
    <property type="term" value="C:endoplasmic reticulum membrane"/>
    <property type="evidence" value="ECO:0007669"/>
    <property type="project" value="TreeGrafter"/>
</dbReference>
<keyword evidence="4" id="KW-1185">Reference proteome</keyword>